<feature type="domain" description="N-acetyltransferase" evidence="1">
    <location>
        <begin position="32"/>
        <end position="175"/>
    </location>
</feature>
<proteinExistence type="predicted"/>
<sequence length="175" mass="19102">MSTGSDKFEPPKDRKRLRMVLDLGTASGLSDIACRTAAPSDKEALAALMLDAYRGTIDYDGETLDDALREIGHVYAGSYGRFLGDCSFVLDGEAGLSSACLVTLFNEGEPDETPLLAFAMTRKRDQRRGLSSALILRSVDALSGLGYSRLSLAVTADNLPACRLYERLGFRPWRR</sequence>
<evidence type="ECO:0000259" key="1">
    <source>
        <dbReference type="PROSITE" id="PS51186"/>
    </source>
</evidence>
<dbReference type="PROSITE" id="PS51186">
    <property type="entry name" value="GNAT"/>
    <property type="match status" value="1"/>
</dbReference>
<dbReference type="SUPFAM" id="SSF55729">
    <property type="entry name" value="Acyl-CoA N-acyltransferases (Nat)"/>
    <property type="match status" value="1"/>
</dbReference>
<dbReference type="EMBL" id="VGIR01000052">
    <property type="protein sequence ID" value="MBM3331949.1"/>
    <property type="molecule type" value="Genomic_DNA"/>
</dbReference>
<organism evidence="2 3">
    <name type="scientific">candidate division WOR-3 bacterium</name>
    <dbReference type="NCBI Taxonomy" id="2052148"/>
    <lineage>
        <taxon>Bacteria</taxon>
        <taxon>Bacteria division WOR-3</taxon>
    </lineage>
</organism>
<evidence type="ECO:0000313" key="3">
    <source>
        <dbReference type="Proteomes" id="UP000779900"/>
    </source>
</evidence>
<dbReference type="Proteomes" id="UP000779900">
    <property type="component" value="Unassembled WGS sequence"/>
</dbReference>
<dbReference type="Pfam" id="PF00583">
    <property type="entry name" value="Acetyltransf_1"/>
    <property type="match status" value="1"/>
</dbReference>
<accession>A0A938BTJ9</accession>
<dbReference type="AlphaFoldDB" id="A0A938BTJ9"/>
<dbReference type="InterPro" id="IPR000182">
    <property type="entry name" value="GNAT_dom"/>
</dbReference>
<evidence type="ECO:0000313" key="2">
    <source>
        <dbReference type="EMBL" id="MBM3331949.1"/>
    </source>
</evidence>
<comment type="caution">
    <text evidence="2">The sequence shown here is derived from an EMBL/GenBank/DDBJ whole genome shotgun (WGS) entry which is preliminary data.</text>
</comment>
<dbReference type="Gene3D" id="3.40.630.30">
    <property type="match status" value="1"/>
</dbReference>
<dbReference type="InterPro" id="IPR016181">
    <property type="entry name" value="Acyl_CoA_acyltransferase"/>
</dbReference>
<name>A0A938BTJ9_UNCW3</name>
<reference evidence="2" key="1">
    <citation type="submission" date="2019-03" db="EMBL/GenBank/DDBJ databases">
        <title>Lake Tanganyika Metagenome-Assembled Genomes (MAGs).</title>
        <authorList>
            <person name="Tran P."/>
        </authorList>
    </citation>
    <scope>NUCLEOTIDE SEQUENCE</scope>
    <source>
        <strain evidence="2">K_DeepCast_150m_m2_040</strain>
    </source>
</reference>
<dbReference type="GO" id="GO:0016747">
    <property type="term" value="F:acyltransferase activity, transferring groups other than amino-acyl groups"/>
    <property type="evidence" value="ECO:0007669"/>
    <property type="project" value="InterPro"/>
</dbReference>
<gene>
    <name evidence="2" type="ORF">FJY68_08895</name>
</gene>
<protein>
    <submittedName>
        <fullName evidence="2">GNAT family N-acetyltransferase</fullName>
    </submittedName>
</protein>